<keyword evidence="2" id="KW-1185">Reference proteome</keyword>
<name>A0A8T1PYY1_CARIL</name>
<sequence length="100" mass="12067">MLKQFPSLSFLFSFSNKLADNNLMKIISLLRPEEGVCWPEEVGEERVEFCEADKPHVAWYEHLRIAFLYDQNENLERKNRFHPTFWPLQEKQPKRTAQRQ</sequence>
<dbReference type="Proteomes" id="UP000811609">
    <property type="component" value="Chromosome 7"/>
</dbReference>
<dbReference type="EMBL" id="CM031815">
    <property type="protein sequence ID" value="KAG6648345.1"/>
    <property type="molecule type" value="Genomic_DNA"/>
</dbReference>
<reference evidence="1" key="1">
    <citation type="submission" date="2020-12" db="EMBL/GenBank/DDBJ databases">
        <title>WGS assembly of Carya illinoinensis cv. Pawnee.</title>
        <authorList>
            <person name="Platts A."/>
            <person name="Shu S."/>
            <person name="Wright S."/>
            <person name="Barry K."/>
            <person name="Edger P."/>
            <person name="Pires J.C."/>
            <person name="Schmutz J."/>
        </authorList>
    </citation>
    <scope>NUCLEOTIDE SEQUENCE</scope>
    <source>
        <tissue evidence="1">Leaf</tissue>
    </source>
</reference>
<gene>
    <name evidence="1" type="ORF">CIPAW_07G141100</name>
</gene>
<evidence type="ECO:0000313" key="1">
    <source>
        <dbReference type="EMBL" id="KAG6648345.1"/>
    </source>
</evidence>
<organism evidence="1 2">
    <name type="scientific">Carya illinoinensis</name>
    <name type="common">Pecan</name>
    <dbReference type="NCBI Taxonomy" id="32201"/>
    <lineage>
        <taxon>Eukaryota</taxon>
        <taxon>Viridiplantae</taxon>
        <taxon>Streptophyta</taxon>
        <taxon>Embryophyta</taxon>
        <taxon>Tracheophyta</taxon>
        <taxon>Spermatophyta</taxon>
        <taxon>Magnoliopsida</taxon>
        <taxon>eudicotyledons</taxon>
        <taxon>Gunneridae</taxon>
        <taxon>Pentapetalae</taxon>
        <taxon>rosids</taxon>
        <taxon>fabids</taxon>
        <taxon>Fagales</taxon>
        <taxon>Juglandaceae</taxon>
        <taxon>Carya</taxon>
    </lineage>
</organism>
<proteinExistence type="predicted"/>
<dbReference type="AlphaFoldDB" id="A0A8T1PYY1"/>
<comment type="caution">
    <text evidence="1">The sequence shown here is derived from an EMBL/GenBank/DDBJ whole genome shotgun (WGS) entry which is preliminary data.</text>
</comment>
<protein>
    <submittedName>
        <fullName evidence="1">Uncharacterized protein</fullName>
    </submittedName>
</protein>
<evidence type="ECO:0000313" key="2">
    <source>
        <dbReference type="Proteomes" id="UP000811609"/>
    </source>
</evidence>
<accession>A0A8T1PYY1</accession>